<gene>
    <name evidence="7" type="ordered locus">Sulac_3030</name>
</gene>
<evidence type="ECO:0000256" key="5">
    <source>
        <dbReference type="SAM" id="MobiDB-lite"/>
    </source>
</evidence>
<evidence type="ECO:0000256" key="2">
    <source>
        <dbReference type="ARBA" id="ARBA00023210"/>
    </source>
</evidence>
<dbReference type="KEGG" id="sap:Sulac_3030"/>
<dbReference type="Gene3D" id="2.160.20.70">
    <property type="match status" value="1"/>
</dbReference>
<reference evidence="7 8" key="2">
    <citation type="journal article" date="2012" name="Stand. Genomic Sci.">
        <title>Complete genome sequence of the moderately thermophilic mineral-sulfide-oxidizing firmicute Sulfobacillus acidophilus type strain (NAL(T)).</title>
        <authorList>
            <person name="Anderson I."/>
            <person name="Chertkov O."/>
            <person name="Chen A."/>
            <person name="Saunders E."/>
            <person name="Lapidus A."/>
            <person name="Nolan M."/>
            <person name="Lucas S."/>
            <person name="Hammon N."/>
            <person name="Deshpande S."/>
            <person name="Cheng J.F."/>
            <person name="Han C."/>
            <person name="Tapia R."/>
            <person name="Goodwin L.A."/>
            <person name="Pitluck S."/>
            <person name="Liolios K."/>
            <person name="Pagani I."/>
            <person name="Ivanova N."/>
            <person name="Mikhailova N."/>
            <person name="Pati A."/>
            <person name="Palaniappan K."/>
            <person name="Land M."/>
            <person name="Pan C."/>
            <person name="Rohde M."/>
            <person name="Pukall R."/>
            <person name="Goker M."/>
            <person name="Detter J.C."/>
            <person name="Woyke T."/>
            <person name="Bristow J."/>
            <person name="Eisen J.A."/>
            <person name="Markowitz V."/>
            <person name="Hugenholtz P."/>
            <person name="Kyrpides N.C."/>
            <person name="Klenk H.P."/>
            <person name="Mavromatis K."/>
        </authorList>
    </citation>
    <scope>NUCLEOTIDE SEQUENCE [LARGE SCALE GENOMIC DNA]</scope>
    <source>
        <strain evidence="8">ATCC 700253 / DSM 10332 / NAL</strain>
    </source>
</reference>
<feature type="region of interest" description="Disordered" evidence="5">
    <location>
        <begin position="1"/>
        <end position="49"/>
    </location>
</feature>
<reference evidence="8" key="1">
    <citation type="submission" date="2011-12" db="EMBL/GenBank/DDBJ databases">
        <title>The complete genome of chromosome of Sulfobacillus acidophilus DSM 10332.</title>
        <authorList>
            <person name="Lucas S."/>
            <person name="Han J."/>
            <person name="Lapidus A."/>
            <person name="Bruce D."/>
            <person name="Goodwin L."/>
            <person name="Pitluck S."/>
            <person name="Peters L."/>
            <person name="Kyrpides N."/>
            <person name="Mavromatis K."/>
            <person name="Ivanova N."/>
            <person name="Mikhailova N."/>
            <person name="Chertkov O."/>
            <person name="Saunders E."/>
            <person name="Detter J.C."/>
            <person name="Tapia R."/>
            <person name="Han C."/>
            <person name="Land M."/>
            <person name="Hauser L."/>
            <person name="Markowitz V."/>
            <person name="Cheng J.-F."/>
            <person name="Hugenholtz P."/>
            <person name="Woyke T."/>
            <person name="Wu D."/>
            <person name="Pukall R."/>
            <person name="Gehrich-Schroeter G."/>
            <person name="Schneider S."/>
            <person name="Klenk H.-P."/>
            <person name="Eisen J.A."/>
        </authorList>
    </citation>
    <scope>NUCLEOTIDE SEQUENCE [LARGE SCALE GENOMIC DNA]</scope>
    <source>
        <strain evidence="8">ATCC 700253 / DSM 10332 / NAL</strain>
    </source>
</reference>
<dbReference type="GO" id="GO:0000902">
    <property type="term" value="P:cell morphogenesis"/>
    <property type="evidence" value="ECO:0007669"/>
    <property type="project" value="InterPro"/>
</dbReference>
<protein>
    <submittedName>
        <fullName evidence="7">Septum formation inhibitor MinC</fullName>
    </submittedName>
</protein>
<evidence type="ECO:0000313" key="8">
    <source>
        <dbReference type="Proteomes" id="UP000005439"/>
    </source>
</evidence>
<feature type="domain" description="Septum formation inhibitor MinC C-terminal" evidence="6">
    <location>
        <begin position="67"/>
        <end position="166"/>
    </location>
</feature>
<keyword evidence="2" id="KW-0717">Septation</keyword>
<feature type="compositionally biased region" description="Basic residues" evidence="5">
    <location>
        <begin position="18"/>
        <end position="27"/>
    </location>
</feature>
<dbReference type="PATRIC" id="fig|679936.5.peg.3129"/>
<proteinExistence type="predicted"/>
<dbReference type="STRING" id="679936.Sulac_3030"/>
<sequence>MARSKVDKSDQPEDKPVTRPKPRRRASPKSAQPSGEPRAPRSSPTWDYAPTTTEWDAEAQKHPTLLIRRTLRSGQRVRFYGNVVVLGDVNPGAEIKASGDIIVMGWLRGLAHAGADGDETAMVTAFRLNPTQLRIAQYIGRAPDHQDALLPDVPEYAEVRDGQLVIDRWHRSILSSGE</sequence>
<dbReference type="InterPro" id="IPR016098">
    <property type="entry name" value="CAP/MinC_C"/>
</dbReference>
<dbReference type="EMBL" id="CP003179">
    <property type="protein sequence ID" value="AEW06487.1"/>
    <property type="molecule type" value="Genomic_DNA"/>
</dbReference>
<name>G8U0E5_SULAD</name>
<organism evidence="7 8">
    <name type="scientific">Sulfobacillus acidophilus (strain ATCC 700253 / DSM 10332 / NAL)</name>
    <dbReference type="NCBI Taxonomy" id="679936"/>
    <lineage>
        <taxon>Bacteria</taxon>
        <taxon>Bacillati</taxon>
        <taxon>Bacillota</taxon>
        <taxon>Clostridia</taxon>
        <taxon>Eubacteriales</taxon>
        <taxon>Clostridiales Family XVII. Incertae Sedis</taxon>
        <taxon>Sulfobacillus</taxon>
    </lineage>
</organism>
<evidence type="ECO:0000259" key="6">
    <source>
        <dbReference type="Pfam" id="PF03775"/>
    </source>
</evidence>
<evidence type="ECO:0000256" key="3">
    <source>
        <dbReference type="ARBA" id="ARBA00023306"/>
    </source>
</evidence>
<dbReference type="GO" id="GO:1901891">
    <property type="term" value="P:regulation of cell septum assembly"/>
    <property type="evidence" value="ECO:0007669"/>
    <property type="project" value="InterPro"/>
</dbReference>
<dbReference type="SUPFAM" id="SSF63848">
    <property type="entry name" value="Cell-division inhibitor MinC, C-terminal domain"/>
    <property type="match status" value="1"/>
</dbReference>
<dbReference type="AlphaFoldDB" id="G8U0E5"/>
<evidence type="ECO:0000256" key="1">
    <source>
        <dbReference type="ARBA" id="ARBA00022618"/>
    </source>
</evidence>
<evidence type="ECO:0000313" key="7">
    <source>
        <dbReference type="EMBL" id="AEW06487.1"/>
    </source>
</evidence>
<keyword evidence="3" id="KW-0131">Cell cycle</keyword>
<keyword evidence="1" id="KW-0132">Cell division</keyword>
<keyword evidence="8" id="KW-1185">Reference proteome</keyword>
<dbReference type="Proteomes" id="UP000005439">
    <property type="component" value="Chromosome"/>
</dbReference>
<evidence type="ECO:0000256" key="4">
    <source>
        <dbReference type="ARBA" id="ARBA00046874"/>
    </source>
</evidence>
<dbReference type="GO" id="GO:0000917">
    <property type="term" value="P:division septum assembly"/>
    <property type="evidence" value="ECO:0007669"/>
    <property type="project" value="UniProtKB-KW"/>
</dbReference>
<dbReference type="InterPro" id="IPR036145">
    <property type="entry name" value="MinC_C_sf"/>
</dbReference>
<dbReference type="Pfam" id="PF03775">
    <property type="entry name" value="MinC_C"/>
    <property type="match status" value="1"/>
</dbReference>
<dbReference type="InterPro" id="IPR013033">
    <property type="entry name" value="MinC"/>
</dbReference>
<accession>G8U0E5</accession>
<feature type="compositionally biased region" description="Basic and acidic residues" evidence="5">
    <location>
        <begin position="1"/>
        <end position="17"/>
    </location>
</feature>
<dbReference type="InterPro" id="IPR005526">
    <property type="entry name" value="Septum_form_inhib_MinC_C"/>
</dbReference>
<dbReference type="PANTHER" id="PTHR34108">
    <property type="entry name" value="SEPTUM SITE-DETERMINING PROTEIN MINC"/>
    <property type="match status" value="1"/>
</dbReference>
<comment type="subunit">
    <text evidence="4">Interacts with MinD and FtsZ.</text>
</comment>
<dbReference type="PANTHER" id="PTHR34108:SF1">
    <property type="entry name" value="SEPTUM SITE-DETERMINING PROTEIN MINC"/>
    <property type="match status" value="1"/>
</dbReference>
<dbReference type="NCBIfam" id="TIGR01222">
    <property type="entry name" value="minC"/>
    <property type="match status" value="1"/>
</dbReference>
<dbReference type="HOGENOM" id="CLU_1546785_0_0_9"/>